<evidence type="ECO:0000259" key="4">
    <source>
        <dbReference type="PROSITE" id="PS51832"/>
    </source>
</evidence>
<reference evidence="5 6" key="1">
    <citation type="submission" date="2019-01" db="EMBL/GenBank/DDBJ databases">
        <authorList>
            <person name="Chen W.-M."/>
        </authorList>
    </citation>
    <scope>NUCLEOTIDE SEQUENCE [LARGE SCALE GENOMIC DNA]</scope>
    <source>
        <strain evidence="5 6">HPM-16</strain>
    </source>
</reference>
<evidence type="ECO:0000256" key="2">
    <source>
        <dbReference type="SAM" id="Coils"/>
    </source>
</evidence>
<dbReference type="InterPro" id="IPR001789">
    <property type="entry name" value="Sig_transdc_resp-reg_receiver"/>
</dbReference>
<keyword evidence="6" id="KW-1185">Reference proteome</keyword>
<dbReference type="InterPro" id="IPR037522">
    <property type="entry name" value="HD_GYP_dom"/>
</dbReference>
<dbReference type="SUPFAM" id="SSF52172">
    <property type="entry name" value="CheY-like"/>
    <property type="match status" value="1"/>
</dbReference>
<feature type="domain" description="HD-GYP" evidence="4">
    <location>
        <begin position="196"/>
        <end position="392"/>
    </location>
</feature>
<dbReference type="AlphaFoldDB" id="A0A437QCZ5"/>
<evidence type="ECO:0000259" key="3">
    <source>
        <dbReference type="PROSITE" id="PS50110"/>
    </source>
</evidence>
<evidence type="ECO:0000256" key="1">
    <source>
        <dbReference type="PROSITE-ProRule" id="PRU00169"/>
    </source>
</evidence>
<keyword evidence="2" id="KW-0175">Coiled coil</keyword>
<dbReference type="Pfam" id="PF00072">
    <property type="entry name" value="Response_reg"/>
    <property type="match status" value="1"/>
</dbReference>
<evidence type="ECO:0000313" key="5">
    <source>
        <dbReference type="EMBL" id="RVU32325.1"/>
    </source>
</evidence>
<feature type="modified residue" description="4-aspartylphosphate" evidence="1">
    <location>
        <position position="75"/>
    </location>
</feature>
<dbReference type="Gene3D" id="1.10.3210.10">
    <property type="entry name" value="Hypothetical protein af1432"/>
    <property type="match status" value="1"/>
</dbReference>
<dbReference type="Pfam" id="PF13487">
    <property type="entry name" value="HD_5"/>
    <property type="match status" value="1"/>
</dbReference>
<evidence type="ECO:0000313" key="6">
    <source>
        <dbReference type="Proteomes" id="UP000282818"/>
    </source>
</evidence>
<sequence>MRLFMPDTTAGIAQSPATPEAPLTWNILCVDDEESVVKALRRLLRQGPYKVFPALSGAEGLKIMAEQNIDLVISDMRMPEMSGADFLTEVATQHPNCIRILLTGYSDMDSTIKAVNDGQIHRYIQKPWNNEDLLLILEQSLERVRLERENKRLLVQVEAQNKQLQGMNEQLEEKVNQRTEQIRMALAKLEKANLQVRDNLNSTIRTFYNLISLNPHLGGSAAVKTGELCKLFCLKLGVDKAKIREIQLAGLLAELGLLGQPAELLSKPIELMTPEELTRFKSHPISAHVALAPATGLSGVAEIIRHQYEQLDGSGFPDKLTKEQIPLGSKILAVSRDYIYAVEGKLKKTRTSSQGAIELLIMGAGRAYDGELVDLLPALVSRLTSEQALSDNEHIISLEKLVPGMLLTRSLLNQNEIMLLPEGHVFTEETIKRLKAFEETERTPLELYVIDRSKAP</sequence>
<proteinExistence type="predicted"/>
<dbReference type="GO" id="GO:0000160">
    <property type="term" value="P:phosphorelay signal transduction system"/>
    <property type="evidence" value="ECO:0007669"/>
    <property type="project" value="InterPro"/>
</dbReference>
<accession>A0A437QCZ5</accession>
<organism evidence="5 6">
    <name type="scientific">Neptunomonas marina</name>
    <dbReference type="NCBI Taxonomy" id="1815562"/>
    <lineage>
        <taxon>Bacteria</taxon>
        <taxon>Pseudomonadati</taxon>
        <taxon>Pseudomonadota</taxon>
        <taxon>Gammaproteobacteria</taxon>
        <taxon>Oceanospirillales</taxon>
        <taxon>Oceanospirillaceae</taxon>
        <taxon>Neptunomonas</taxon>
    </lineage>
</organism>
<dbReference type="InterPro" id="IPR052020">
    <property type="entry name" value="Cyclic_di-GMP/3'3'-cGAMP_PDE"/>
</dbReference>
<dbReference type="SMART" id="SM00448">
    <property type="entry name" value="REC"/>
    <property type="match status" value="1"/>
</dbReference>
<dbReference type="PANTHER" id="PTHR45228">
    <property type="entry name" value="CYCLIC DI-GMP PHOSPHODIESTERASE TM_0186-RELATED"/>
    <property type="match status" value="1"/>
</dbReference>
<gene>
    <name evidence="5" type="ORF">EOE65_01345</name>
</gene>
<dbReference type="Proteomes" id="UP000282818">
    <property type="component" value="Unassembled WGS sequence"/>
</dbReference>
<dbReference type="InterPro" id="IPR011006">
    <property type="entry name" value="CheY-like_superfamily"/>
</dbReference>
<comment type="caution">
    <text evidence="5">The sequence shown here is derived from an EMBL/GenBank/DDBJ whole genome shotgun (WGS) entry which is preliminary data.</text>
</comment>
<feature type="domain" description="Response regulatory" evidence="3">
    <location>
        <begin position="26"/>
        <end position="141"/>
    </location>
</feature>
<dbReference type="CDD" id="cd17569">
    <property type="entry name" value="REC_HupR-like"/>
    <property type="match status" value="1"/>
</dbReference>
<dbReference type="PROSITE" id="PS51832">
    <property type="entry name" value="HD_GYP"/>
    <property type="match status" value="1"/>
</dbReference>
<dbReference type="Gene3D" id="3.40.50.2300">
    <property type="match status" value="1"/>
</dbReference>
<keyword evidence="1" id="KW-0597">Phosphoprotein</keyword>
<dbReference type="PROSITE" id="PS50110">
    <property type="entry name" value="RESPONSE_REGULATORY"/>
    <property type="match status" value="1"/>
</dbReference>
<dbReference type="EMBL" id="SACQ01000001">
    <property type="protein sequence ID" value="RVU32325.1"/>
    <property type="molecule type" value="Genomic_DNA"/>
</dbReference>
<feature type="coiled-coil region" evidence="2">
    <location>
        <begin position="143"/>
        <end position="188"/>
    </location>
</feature>
<name>A0A437QCZ5_9GAMM</name>
<dbReference type="PANTHER" id="PTHR45228:SF8">
    <property type="entry name" value="TWO-COMPONENT RESPONSE REGULATOR-RELATED"/>
    <property type="match status" value="1"/>
</dbReference>
<protein>
    <submittedName>
        <fullName evidence="5">Response regulator</fullName>
    </submittedName>
</protein>